<dbReference type="RefSeq" id="WP_218589149.1">
    <property type="nucleotide sequence ID" value="NZ_JADQDE010000124.1"/>
</dbReference>
<reference evidence="5 6" key="1">
    <citation type="submission" date="2020-11" db="EMBL/GenBank/DDBJ databases">
        <title>Pseudonocardia abyssalis sp. nov. and Pseudonocardia oceani sp. nov., description and phylogenomic analysis of two novel actinomycetes isolated from the deep Southern Ocean.</title>
        <authorList>
            <person name="Parra J."/>
        </authorList>
    </citation>
    <scope>NUCLEOTIDE SEQUENCE [LARGE SCALE GENOMIC DNA]</scope>
    <source>
        <strain evidence="6">KRD185</strain>
    </source>
</reference>
<gene>
    <name evidence="5" type="ORF">I4I82_23105</name>
</gene>
<comment type="caution">
    <text evidence="5">The sequence shown here is derived from an EMBL/GenBank/DDBJ whole genome shotgun (WGS) entry which is preliminary data.</text>
</comment>
<keyword evidence="6" id="KW-1185">Reference proteome</keyword>
<evidence type="ECO:0000313" key="6">
    <source>
        <dbReference type="Proteomes" id="UP000694300"/>
    </source>
</evidence>
<evidence type="ECO:0000313" key="5">
    <source>
        <dbReference type="EMBL" id="MBW0130546.1"/>
    </source>
</evidence>
<dbReference type="InterPro" id="IPR011766">
    <property type="entry name" value="TPP_enzyme_TPP-bd"/>
</dbReference>
<name>A0ABS6UE98_9PSEU</name>
<dbReference type="Proteomes" id="UP000694300">
    <property type="component" value="Unassembled WGS sequence"/>
</dbReference>
<dbReference type="PANTHER" id="PTHR42818:SF1">
    <property type="entry name" value="SULFOPYRUVATE DECARBOXYLASE"/>
    <property type="match status" value="1"/>
</dbReference>
<keyword evidence="2" id="KW-0456">Lyase</keyword>
<evidence type="ECO:0000256" key="2">
    <source>
        <dbReference type="ARBA" id="ARBA00023239"/>
    </source>
</evidence>
<evidence type="ECO:0000256" key="3">
    <source>
        <dbReference type="SAM" id="MobiDB-lite"/>
    </source>
</evidence>
<organism evidence="5 6">
    <name type="scientific">Pseudonocardia oceani</name>
    <dbReference type="NCBI Taxonomy" id="2792013"/>
    <lineage>
        <taxon>Bacteria</taxon>
        <taxon>Bacillati</taxon>
        <taxon>Actinomycetota</taxon>
        <taxon>Actinomycetes</taxon>
        <taxon>Pseudonocardiales</taxon>
        <taxon>Pseudonocardiaceae</taxon>
        <taxon>Pseudonocardia</taxon>
    </lineage>
</organism>
<dbReference type="PANTHER" id="PTHR42818">
    <property type="entry name" value="SULFOPYRUVATE DECARBOXYLASE SUBUNIT ALPHA"/>
    <property type="match status" value="1"/>
</dbReference>
<protein>
    <recommendedName>
        <fullName evidence="4">Thiamine pyrophosphate enzyme TPP-binding domain-containing protein</fullName>
    </recommendedName>
</protein>
<dbReference type="EMBL" id="JADQDF010000001">
    <property type="protein sequence ID" value="MBW0130546.1"/>
    <property type="molecule type" value="Genomic_DNA"/>
</dbReference>
<evidence type="ECO:0000259" key="4">
    <source>
        <dbReference type="Pfam" id="PF02775"/>
    </source>
</evidence>
<feature type="region of interest" description="Disordered" evidence="3">
    <location>
        <begin position="179"/>
        <end position="212"/>
    </location>
</feature>
<evidence type="ECO:0000256" key="1">
    <source>
        <dbReference type="ARBA" id="ARBA00022793"/>
    </source>
</evidence>
<feature type="domain" description="Thiamine pyrophosphate enzyme TPP-binding" evidence="4">
    <location>
        <begin position="43"/>
        <end position="109"/>
    </location>
</feature>
<accession>A0ABS6UE98</accession>
<keyword evidence="1" id="KW-0210">Decarboxylase</keyword>
<dbReference type="InterPro" id="IPR051818">
    <property type="entry name" value="TPP_dependent_decarboxylase"/>
</dbReference>
<proteinExistence type="predicted"/>
<dbReference type="Pfam" id="PF02775">
    <property type="entry name" value="TPP_enzyme_C"/>
    <property type="match status" value="1"/>
</dbReference>
<sequence length="212" mass="21490">MNVVEATRTVAEVFPDAIIVPSLGTATSATRLVTEDGPHFYFGAAMGSALAAALGLAEAVPERQVVALLGDGECLMGASTLWSVAACRPPNLVVVVLADGAYTITGGQPVAPALRLAEVGDALDGLAGASAGSVEDLRTVLSSITQPGVVEVRITERVWPGPSPFVDPTEVVRRVRQNVGAPSGGLDSRVAPPSAGVVRQAHGRAPAPPDAT</sequence>